<keyword evidence="1" id="KW-1133">Transmembrane helix</keyword>
<dbReference type="Pfam" id="PF02308">
    <property type="entry name" value="MgtC"/>
    <property type="match status" value="1"/>
</dbReference>
<keyword evidence="1" id="KW-0812">Transmembrane</keyword>
<evidence type="ECO:0000259" key="2">
    <source>
        <dbReference type="Pfam" id="PF02308"/>
    </source>
</evidence>
<dbReference type="PANTHER" id="PTHR39084:SF1">
    <property type="entry name" value="DUF4010 DOMAIN-CONTAINING PROTEIN"/>
    <property type="match status" value="1"/>
</dbReference>
<protein>
    <submittedName>
        <fullName evidence="3">MgtC family protein</fullName>
    </submittedName>
</protein>
<evidence type="ECO:0000313" key="3">
    <source>
        <dbReference type="EMBL" id="RIA46440.1"/>
    </source>
</evidence>
<proteinExistence type="predicted"/>
<feature type="transmembrane region" description="Helical" evidence="1">
    <location>
        <begin position="80"/>
        <end position="99"/>
    </location>
</feature>
<feature type="domain" description="MgtC/SapB/SrpB/YhiD N-terminal" evidence="2">
    <location>
        <begin position="7"/>
        <end position="127"/>
    </location>
</feature>
<dbReference type="EMBL" id="QXDC01000002">
    <property type="protein sequence ID" value="RIA46440.1"/>
    <property type="molecule type" value="Genomic_DNA"/>
</dbReference>
<comment type="caution">
    <text evidence="3">The sequence shown here is derived from an EMBL/GenBank/DDBJ whole genome shotgun (WGS) entry which is preliminary data.</text>
</comment>
<evidence type="ECO:0000313" key="4">
    <source>
        <dbReference type="Proteomes" id="UP000266568"/>
    </source>
</evidence>
<dbReference type="InterPro" id="IPR049177">
    <property type="entry name" value="MgtC_SapB_SrpB_YhiD_N"/>
</dbReference>
<dbReference type="OrthoDB" id="9813718at2"/>
<gene>
    <name evidence="3" type="ORF">DFR49_0982</name>
</gene>
<dbReference type="PANTHER" id="PTHR39084">
    <property type="entry name" value="MEMBRANE PROTEIN-RELATED"/>
    <property type="match status" value="1"/>
</dbReference>
<name>A0A397PA69_9SPHN</name>
<reference evidence="3 4" key="1">
    <citation type="submission" date="2018-08" db="EMBL/GenBank/DDBJ databases">
        <title>Genomic Encyclopedia of Type Strains, Phase IV (KMG-IV): sequencing the most valuable type-strain genomes for metagenomic binning, comparative biology and taxonomic classification.</title>
        <authorList>
            <person name="Goeker M."/>
        </authorList>
    </citation>
    <scope>NUCLEOTIDE SEQUENCE [LARGE SCALE GENOMIC DNA]</scope>
    <source>
        <strain evidence="3 4">DSM 25527</strain>
    </source>
</reference>
<feature type="transmembrane region" description="Helical" evidence="1">
    <location>
        <begin position="57"/>
        <end position="73"/>
    </location>
</feature>
<dbReference type="Proteomes" id="UP000266568">
    <property type="component" value="Unassembled WGS sequence"/>
</dbReference>
<dbReference type="AlphaFoldDB" id="A0A397PA69"/>
<organism evidence="3 4">
    <name type="scientific">Hephaestia caeni</name>
    <dbReference type="NCBI Taxonomy" id="645617"/>
    <lineage>
        <taxon>Bacteria</taxon>
        <taxon>Pseudomonadati</taxon>
        <taxon>Pseudomonadota</taxon>
        <taxon>Alphaproteobacteria</taxon>
        <taxon>Sphingomonadales</taxon>
        <taxon>Sphingomonadaceae</taxon>
        <taxon>Hephaestia</taxon>
    </lineage>
</organism>
<keyword evidence="1" id="KW-0472">Membrane</keyword>
<accession>A0A397PA69</accession>
<evidence type="ECO:0000256" key="1">
    <source>
        <dbReference type="SAM" id="Phobius"/>
    </source>
</evidence>
<keyword evidence="4" id="KW-1185">Reference proteome</keyword>
<sequence>MELLRSLAAALAVGVLIGIERGWRQREAADGSRVSGLRTFGLLGLAGGLASHMPESLAAVIGLAVTASLVLGYRSEQARTASLSITNTLVGIITFALGYMAGQGLVSETLAVAAVTTLILTLRQQSHAMLKGMSHKEVESIATVDYR</sequence>